<proteinExistence type="predicted"/>
<dbReference type="AlphaFoldDB" id="A0AA36GJ56"/>
<evidence type="ECO:0000313" key="1">
    <source>
        <dbReference type="EMBL" id="CAJ0591261.1"/>
    </source>
</evidence>
<dbReference type="EMBL" id="CATQJL010000001">
    <property type="protein sequence ID" value="CAJ0591261.1"/>
    <property type="molecule type" value="Genomic_DNA"/>
</dbReference>
<evidence type="ECO:0000313" key="2">
    <source>
        <dbReference type="Proteomes" id="UP001176961"/>
    </source>
</evidence>
<name>A0AA36GJ56_CYLNA</name>
<keyword evidence="2" id="KW-1185">Reference proteome</keyword>
<accession>A0AA36GJ56</accession>
<gene>
    <name evidence="1" type="ORF">CYNAS_LOCUS3244</name>
</gene>
<comment type="caution">
    <text evidence="1">The sequence shown here is derived from an EMBL/GenBank/DDBJ whole genome shotgun (WGS) entry which is preliminary data.</text>
</comment>
<protein>
    <submittedName>
        <fullName evidence="1">Uncharacterized protein</fullName>
    </submittedName>
</protein>
<reference evidence="1" key="1">
    <citation type="submission" date="2023-07" db="EMBL/GenBank/DDBJ databases">
        <authorList>
            <consortium name="CYATHOMIX"/>
        </authorList>
    </citation>
    <scope>NUCLEOTIDE SEQUENCE</scope>
    <source>
        <strain evidence="1">N/A</strain>
    </source>
</reference>
<sequence length="74" mass="8522">MVEKYMRTVERPSLDWRFKGAMAFHNEFAANGVQYIGSLTTEILVEMTAVYGETETESQEIKVNITVSLKRLVY</sequence>
<organism evidence="1 2">
    <name type="scientific">Cylicocyclus nassatus</name>
    <name type="common">Nematode worm</name>
    <dbReference type="NCBI Taxonomy" id="53992"/>
    <lineage>
        <taxon>Eukaryota</taxon>
        <taxon>Metazoa</taxon>
        <taxon>Ecdysozoa</taxon>
        <taxon>Nematoda</taxon>
        <taxon>Chromadorea</taxon>
        <taxon>Rhabditida</taxon>
        <taxon>Rhabditina</taxon>
        <taxon>Rhabditomorpha</taxon>
        <taxon>Strongyloidea</taxon>
        <taxon>Strongylidae</taxon>
        <taxon>Cylicocyclus</taxon>
    </lineage>
</organism>
<dbReference type="Proteomes" id="UP001176961">
    <property type="component" value="Unassembled WGS sequence"/>
</dbReference>